<sequence>MSALRTPTERTCENCGRTERWDDDRETWRAEDVGDAFCIHEWDINGEFVPFEDADVEDDHDS</sequence>
<evidence type="ECO:0000313" key="2">
    <source>
        <dbReference type="EMBL" id="SDY79358.1"/>
    </source>
</evidence>
<reference evidence="3" key="1">
    <citation type="submission" date="2016-10" db="EMBL/GenBank/DDBJ databases">
        <authorList>
            <person name="Varghese N."/>
            <person name="Submissions S."/>
        </authorList>
    </citation>
    <scope>NUCLEOTIDE SEQUENCE [LARGE SCALE GENOMIC DNA]</scope>
    <source>
        <strain evidence="3">DC30,IBRC 10041,KCTC 4046</strain>
    </source>
</reference>
<dbReference type="Proteomes" id="UP000199079">
    <property type="component" value="Unassembled WGS sequence"/>
</dbReference>
<dbReference type="Pfam" id="PF20576">
    <property type="entry name" value="HEWD"/>
    <property type="match status" value="1"/>
</dbReference>
<keyword evidence="3" id="KW-1185">Reference proteome</keyword>
<dbReference type="EMBL" id="FNPC01000010">
    <property type="protein sequence ID" value="SDY79358.1"/>
    <property type="molecule type" value="Genomic_DNA"/>
</dbReference>
<evidence type="ECO:0000313" key="3">
    <source>
        <dbReference type="Proteomes" id="UP000199079"/>
    </source>
</evidence>
<dbReference type="RefSeq" id="WP_021074767.1">
    <property type="nucleotide sequence ID" value="NZ_FNPC01000010.1"/>
</dbReference>
<name>A0A1H3MSD8_9EURY</name>
<organism evidence="2 3">
    <name type="scientific">Halopenitus persicus</name>
    <dbReference type="NCBI Taxonomy" id="1048396"/>
    <lineage>
        <taxon>Archaea</taxon>
        <taxon>Methanobacteriati</taxon>
        <taxon>Methanobacteriota</taxon>
        <taxon>Stenosarchaea group</taxon>
        <taxon>Halobacteria</taxon>
        <taxon>Halobacteriales</taxon>
        <taxon>Haloferacaceae</taxon>
        <taxon>Halopenitus</taxon>
    </lineage>
</organism>
<gene>
    <name evidence="2" type="ORF">SAMN05216564_11059</name>
</gene>
<dbReference type="GeneID" id="43838124"/>
<dbReference type="AlphaFoldDB" id="A0A1H3MSD8"/>
<protein>
    <recommendedName>
        <fullName evidence="1">HEWD domain-containing protein</fullName>
    </recommendedName>
</protein>
<proteinExistence type="predicted"/>
<dbReference type="InterPro" id="IPR046782">
    <property type="entry name" value="HEWD"/>
</dbReference>
<evidence type="ECO:0000259" key="1">
    <source>
        <dbReference type="Pfam" id="PF20576"/>
    </source>
</evidence>
<dbReference type="OrthoDB" id="212207at2157"/>
<accession>A0A1H3MSD8</accession>
<feature type="domain" description="HEWD" evidence="1">
    <location>
        <begin position="3"/>
        <end position="53"/>
    </location>
</feature>